<organism evidence="2 3">
    <name type="scientific">Hibiscus sabdariffa</name>
    <name type="common">roselle</name>
    <dbReference type="NCBI Taxonomy" id="183260"/>
    <lineage>
        <taxon>Eukaryota</taxon>
        <taxon>Viridiplantae</taxon>
        <taxon>Streptophyta</taxon>
        <taxon>Embryophyta</taxon>
        <taxon>Tracheophyta</taxon>
        <taxon>Spermatophyta</taxon>
        <taxon>Magnoliopsida</taxon>
        <taxon>eudicotyledons</taxon>
        <taxon>Gunneridae</taxon>
        <taxon>Pentapetalae</taxon>
        <taxon>rosids</taxon>
        <taxon>malvids</taxon>
        <taxon>Malvales</taxon>
        <taxon>Malvaceae</taxon>
        <taxon>Malvoideae</taxon>
        <taxon>Hibiscus</taxon>
    </lineage>
</organism>
<keyword evidence="3" id="KW-1185">Reference proteome</keyword>
<gene>
    <name evidence="2" type="ORF">V6N12_005784</name>
</gene>
<reference evidence="2 3" key="1">
    <citation type="journal article" date="2024" name="G3 (Bethesda)">
        <title>Genome assembly of Hibiscus sabdariffa L. provides insights into metabolisms of medicinal natural products.</title>
        <authorList>
            <person name="Kim T."/>
        </authorList>
    </citation>
    <scope>NUCLEOTIDE SEQUENCE [LARGE SCALE GENOMIC DNA]</scope>
    <source>
        <strain evidence="2">TK-2024</strain>
        <tissue evidence="2">Old leaves</tissue>
    </source>
</reference>
<dbReference type="Proteomes" id="UP001472677">
    <property type="component" value="Unassembled WGS sequence"/>
</dbReference>
<proteinExistence type="predicted"/>
<evidence type="ECO:0000313" key="2">
    <source>
        <dbReference type="EMBL" id="KAK8496749.1"/>
    </source>
</evidence>
<evidence type="ECO:0000256" key="1">
    <source>
        <dbReference type="SAM" id="MobiDB-lite"/>
    </source>
</evidence>
<protein>
    <submittedName>
        <fullName evidence="2">Uncharacterized protein</fullName>
    </submittedName>
</protein>
<feature type="compositionally biased region" description="Acidic residues" evidence="1">
    <location>
        <begin position="20"/>
        <end position="29"/>
    </location>
</feature>
<dbReference type="EMBL" id="JBBPBM010000348">
    <property type="protein sequence ID" value="KAK8496749.1"/>
    <property type="molecule type" value="Genomic_DNA"/>
</dbReference>
<accession>A0ABR2ARU1</accession>
<comment type="caution">
    <text evidence="2">The sequence shown here is derived from an EMBL/GenBank/DDBJ whole genome shotgun (WGS) entry which is preliminary data.</text>
</comment>
<evidence type="ECO:0000313" key="3">
    <source>
        <dbReference type="Proteomes" id="UP001472677"/>
    </source>
</evidence>
<name>A0ABR2ARU1_9ROSI</name>
<sequence length="178" mass="19500">MEYLQRKARRLHMLLRMGASEEDSDDEFYDAERSDSVQDSPTSGSGSTRTGGGADAAPTESLFPWKEELEVFVRGGVPMALRGESLAGSTKGLQAWRDSQGLASKLYSFKQDPESMLVETNKTRRMVDSQTNGDLSHSESGSTNADEVLISLAGDADTDARLSFPDLQEQVAYTFTFL</sequence>
<feature type="region of interest" description="Disordered" evidence="1">
    <location>
        <begin position="20"/>
        <end position="60"/>
    </location>
</feature>